<dbReference type="Proteomes" id="UP000199518">
    <property type="component" value="Unassembled WGS sequence"/>
</dbReference>
<dbReference type="AlphaFoldDB" id="A0A1I3JHD4"/>
<evidence type="ECO:0000313" key="2">
    <source>
        <dbReference type="Proteomes" id="UP000199518"/>
    </source>
</evidence>
<evidence type="ECO:0000313" key="1">
    <source>
        <dbReference type="EMBL" id="SFI59657.1"/>
    </source>
</evidence>
<accession>A0A1I3JHD4</accession>
<proteinExistence type="predicted"/>
<dbReference type="STRING" id="1576369.SAMN05421753_110176"/>
<dbReference type="EMBL" id="FOQD01000010">
    <property type="protein sequence ID" value="SFI59657.1"/>
    <property type="molecule type" value="Genomic_DNA"/>
</dbReference>
<gene>
    <name evidence="1" type="ORF">SAMN05421753_110176</name>
</gene>
<protein>
    <submittedName>
        <fullName evidence="1">Uncharacterized protein</fullName>
    </submittedName>
</protein>
<reference evidence="2" key="1">
    <citation type="submission" date="2016-10" db="EMBL/GenBank/DDBJ databases">
        <authorList>
            <person name="Varghese N."/>
            <person name="Submissions S."/>
        </authorList>
    </citation>
    <scope>NUCLEOTIDE SEQUENCE [LARGE SCALE GENOMIC DNA]</scope>
    <source>
        <strain evidence="2">DSM 26348</strain>
    </source>
</reference>
<sequence length="83" mass="9334">MPITPIHMIDTTTTQFAVCVNNSSFPASLETRKIYQLLTDVDAEQQHLLRVIDESGEDYLYPAECFVLIDLPHKLKSALLKAA</sequence>
<organism evidence="1 2">
    <name type="scientific">Planctomicrobium piriforme</name>
    <dbReference type="NCBI Taxonomy" id="1576369"/>
    <lineage>
        <taxon>Bacteria</taxon>
        <taxon>Pseudomonadati</taxon>
        <taxon>Planctomycetota</taxon>
        <taxon>Planctomycetia</taxon>
        <taxon>Planctomycetales</taxon>
        <taxon>Planctomycetaceae</taxon>
        <taxon>Planctomicrobium</taxon>
    </lineage>
</organism>
<keyword evidence="2" id="KW-1185">Reference proteome</keyword>
<name>A0A1I3JHD4_9PLAN</name>